<name>A0A645IT03_9ZZZZ</name>
<dbReference type="EC" id="1.1.1.267" evidence="2"/>
<evidence type="ECO:0000259" key="1">
    <source>
        <dbReference type="Pfam" id="PF13288"/>
    </source>
</evidence>
<organism evidence="2">
    <name type="scientific">bioreactor metagenome</name>
    <dbReference type="NCBI Taxonomy" id="1076179"/>
    <lineage>
        <taxon>unclassified sequences</taxon>
        <taxon>metagenomes</taxon>
        <taxon>ecological metagenomes</taxon>
    </lineage>
</organism>
<dbReference type="SUPFAM" id="SSF69055">
    <property type="entry name" value="1-deoxy-D-xylulose-5-phosphate reductoisomerase, C-terminal domain"/>
    <property type="match status" value="1"/>
</dbReference>
<dbReference type="AlphaFoldDB" id="A0A645IT03"/>
<dbReference type="InterPro" id="IPR026877">
    <property type="entry name" value="DXPR_C"/>
</dbReference>
<keyword evidence="2" id="KW-0413">Isomerase</keyword>
<dbReference type="InterPro" id="IPR036169">
    <property type="entry name" value="DXPR_C_sf"/>
</dbReference>
<evidence type="ECO:0000313" key="2">
    <source>
        <dbReference type="EMBL" id="MPN54498.1"/>
    </source>
</evidence>
<gene>
    <name evidence="2" type="primary">dxr_54</name>
    <name evidence="2" type="ORF">SDC9_202168</name>
</gene>
<keyword evidence="2" id="KW-0560">Oxidoreductase</keyword>
<dbReference type="Gene3D" id="1.10.1740.10">
    <property type="match status" value="1"/>
</dbReference>
<dbReference type="Pfam" id="PF13288">
    <property type="entry name" value="DXPR_C"/>
    <property type="match status" value="1"/>
</dbReference>
<dbReference type="EMBL" id="VSSQ01122778">
    <property type="protein sequence ID" value="MPN54498.1"/>
    <property type="molecule type" value="Genomic_DNA"/>
</dbReference>
<feature type="domain" description="DXP reductoisomerase C-terminal" evidence="1">
    <location>
        <begin position="1"/>
        <end position="53"/>
    </location>
</feature>
<proteinExistence type="predicted"/>
<dbReference type="GO" id="GO:0030604">
    <property type="term" value="F:1-deoxy-D-xylulose-5-phosphate reductoisomerase activity"/>
    <property type="evidence" value="ECO:0007669"/>
    <property type="project" value="UniProtKB-EC"/>
</dbReference>
<dbReference type="GO" id="GO:0016853">
    <property type="term" value="F:isomerase activity"/>
    <property type="evidence" value="ECO:0007669"/>
    <property type="project" value="UniProtKB-KW"/>
</dbReference>
<comment type="caution">
    <text evidence="2">The sequence shown here is derived from an EMBL/GenBank/DDBJ whole genome shotgun (WGS) entry which is preliminary data.</text>
</comment>
<sequence length="63" mass="7093">MNAANEVAVHHYLKGGMKFSAIPKVIENVLSGTKFVAEPTLEEIFDTDMLAREQANIEKRKFN</sequence>
<reference evidence="2" key="1">
    <citation type="submission" date="2019-08" db="EMBL/GenBank/DDBJ databases">
        <authorList>
            <person name="Kucharzyk K."/>
            <person name="Murdoch R.W."/>
            <person name="Higgins S."/>
            <person name="Loffler F."/>
        </authorList>
    </citation>
    <scope>NUCLEOTIDE SEQUENCE</scope>
</reference>
<accession>A0A645IT03</accession>
<protein>
    <submittedName>
        <fullName evidence="2">1-deoxy-D-xylulose 5-phosphate reductoisomerase</fullName>
        <ecNumber evidence="2">1.1.1.267</ecNumber>
    </submittedName>
</protein>